<dbReference type="GO" id="GO:0055085">
    <property type="term" value="P:transmembrane transport"/>
    <property type="evidence" value="ECO:0007669"/>
    <property type="project" value="InterPro"/>
</dbReference>
<dbReference type="Proteomes" id="UP000294071">
    <property type="component" value="Unassembled WGS sequence"/>
</dbReference>
<comment type="caution">
    <text evidence="8">The sequence shown here is derived from an EMBL/GenBank/DDBJ whole genome shotgun (WGS) entry which is preliminary data.</text>
</comment>
<dbReference type="InterPro" id="IPR051204">
    <property type="entry name" value="ABC_transp_perm/SBD"/>
</dbReference>
<evidence type="ECO:0000256" key="6">
    <source>
        <dbReference type="RuleBase" id="RU363032"/>
    </source>
</evidence>
<gene>
    <name evidence="8" type="ORF">EUA93_05650</name>
</gene>
<dbReference type="SUPFAM" id="SSF161098">
    <property type="entry name" value="MetI-like"/>
    <property type="match status" value="1"/>
</dbReference>
<organism evidence="8 9">
    <name type="scientific">Nocardioides oleivorans</name>
    <dbReference type="NCBI Taxonomy" id="273676"/>
    <lineage>
        <taxon>Bacteria</taxon>
        <taxon>Bacillati</taxon>
        <taxon>Actinomycetota</taxon>
        <taxon>Actinomycetes</taxon>
        <taxon>Propionibacteriales</taxon>
        <taxon>Nocardioidaceae</taxon>
        <taxon>Nocardioides</taxon>
    </lineage>
</organism>
<feature type="domain" description="ABC transmembrane type-1" evidence="7">
    <location>
        <begin position="15"/>
        <end position="204"/>
    </location>
</feature>
<keyword evidence="2 6" id="KW-0813">Transport</keyword>
<protein>
    <submittedName>
        <fullName evidence="8">ABC transporter permease subunit</fullName>
    </submittedName>
</protein>
<evidence type="ECO:0000259" key="7">
    <source>
        <dbReference type="PROSITE" id="PS50928"/>
    </source>
</evidence>
<evidence type="ECO:0000256" key="3">
    <source>
        <dbReference type="ARBA" id="ARBA00022692"/>
    </source>
</evidence>
<dbReference type="CDD" id="cd06261">
    <property type="entry name" value="TM_PBP2"/>
    <property type="match status" value="1"/>
</dbReference>
<keyword evidence="9" id="KW-1185">Reference proteome</keyword>
<evidence type="ECO:0000256" key="1">
    <source>
        <dbReference type="ARBA" id="ARBA00004141"/>
    </source>
</evidence>
<keyword evidence="3 6" id="KW-0812">Transmembrane</keyword>
<evidence type="ECO:0000313" key="8">
    <source>
        <dbReference type="EMBL" id="RYB93883.1"/>
    </source>
</evidence>
<feature type="transmembrane region" description="Helical" evidence="6">
    <location>
        <begin position="20"/>
        <end position="40"/>
    </location>
</feature>
<dbReference type="EMBL" id="SDWT01000001">
    <property type="protein sequence ID" value="RYB93883.1"/>
    <property type="molecule type" value="Genomic_DNA"/>
</dbReference>
<proteinExistence type="inferred from homology"/>
<dbReference type="Pfam" id="PF00528">
    <property type="entry name" value="BPD_transp_1"/>
    <property type="match status" value="1"/>
</dbReference>
<sequence>MNWTRNNLDLILEYTLNHARLAILPILISFVLAIPLGWLANRSSTSRTIVITAGSLLYTIPSLPLFVILPLVIPTGVLDDTNLVVALCIYGVAIMARSAADALASVDDATVDAAVAIGYSPAARFFRVELPLAGPVLLAGIRVVSVSTIALVSVGVIIGSENLGYFFQNGKQRGILEEVVVGIGLSLLLALVFDLVIVTLGKILMPWTREPANRTRTPADVSLGGVHGNIRQTGAG</sequence>
<keyword evidence="4 6" id="KW-1133">Transmembrane helix</keyword>
<evidence type="ECO:0000256" key="2">
    <source>
        <dbReference type="ARBA" id="ARBA00022448"/>
    </source>
</evidence>
<evidence type="ECO:0000256" key="5">
    <source>
        <dbReference type="ARBA" id="ARBA00023136"/>
    </source>
</evidence>
<accession>A0A4Q2S1H2</accession>
<feature type="transmembrane region" description="Helical" evidence="6">
    <location>
        <begin position="49"/>
        <end position="73"/>
    </location>
</feature>
<dbReference type="GO" id="GO:0031460">
    <property type="term" value="P:glycine betaine transport"/>
    <property type="evidence" value="ECO:0007669"/>
    <property type="project" value="TreeGrafter"/>
</dbReference>
<dbReference type="Gene3D" id="1.10.3720.10">
    <property type="entry name" value="MetI-like"/>
    <property type="match status" value="1"/>
</dbReference>
<dbReference type="GO" id="GO:0005886">
    <property type="term" value="C:plasma membrane"/>
    <property type="evidence" value="ECO:0007669"/>
    <property type="project" value="UniProtKB-SubCell"/>
</dbReference>
<name>A0A4Q2S1H2_9ACTN</name>
<comment type="subcellular location">
    <subcellularLocation>
        <location evidence="6">Cell membrane</location>
        <topology evidence="6">Multi-pass membrane protein</topology>
    </subcellularLocation>
    <subcellularLocation>
        <location evidence="1">Membrane</location>
        <topology evidence="1">Multi-pass membrane protein</topology>
    </subcellularLocation>
</comment>
<feature type="transmembrane region" description="Helical" evidence="6">
    <location>
        <begin position="136"/>
        <end position="158"/>
    </location>
</feature>
<dbReference type="PANTHER" id="PTHR30177">
    <property type="entry name" value="GLYCINE BETAINE/L-PROLINE TRANSPORT SYSTEM PERMEASE PROTEIN PROW"/>
    <property type="match status" value="1"/>
</dbReference>
<dbReference type="PROSITE" id="PS50928">
    <property type="entry name" value="ABC_TM1"/>
    <property type="match status" value="1"/>
</dbReference>
<keyword evidence="5 6" id="KW-0472">Membrane</keyword>
<feature type="transmembrane region" description="Helical" evidence="6">
    <location>
        <begin position="179"/>
        <end position="201"/>
    </location>
</feature>
<dbReference type="OrthoDB" id="3233284at2"/>
<reference evidence="8 9" key="1">
    <citation type="submission" date="2019-01" db="EMBL/GenBank/DDBJ databases">
        <title>Novel species of Nocardioides.</title>
        <authorList>
            <person name="Liu Q."/>
            <person name="Xin Y.-H."/>
        </authorList>
    </citation>
    <scope>NUCLEOTIDE SEQUENCE [LARGE SCALE GENOMIC DNA]</scope>
    <source>
        <strain evidence="8 9">CGMCC 4.6882</strain>
    </source>
</reference>
<evidence type="ECO:0000313" key="9">
    <source>
        <dbReference type="Proteomes" id="UP000294071"/>
    </source>
</evidence>
<dbReference type="AlphaFoldDB" id="A0A4Q2S1H2"/>
<dbReference type="InterPro" id="IPR000515">
    <property type="entry name" value="MetI-like"/>
</dbReference>
<dbReference type="InterPro" id="IPR035906">
    <property type="entry name" value="MetI-like_sf"/>
</dbReference>
<dbReference type="RefSeq" id="WP_129399239.1">
    <property type="nucleotide sequence ID" value="NZ_SDWT01000001.1"/>
</dbReference>
<comment type="similarity">
    <text evidence="6">Belongs to the binding-protein-dependent transport system permease family.</text>
</comment>
<evidence type="ECO:0000256" key="4">
    <source>
        <dbReference type="ARBA" id="ARBA00022989"/>
    </source>
</evidence>
<dbReference type="PANTHER" id="PTHR30177:SF4">
    <property type="entry name" value="OSMOPROTECTANT IMPORT PERMEASE PROTEIN OSMW"/>
    <property type="match status" value="1"/>
</dbReference>